<proteinExistence type="predicted"/>
<reference evidence="2" key="1">
    <citation type="journal article" date="2011" name="Genome Res.">
        <title>Phylogeny-wide analysis of social amoeba genomes highlights ancient origins for complex intercellular communication.</title>
        <authorList>
            <person name="Heidel A.J."/>
            <person name="Lawal H.M."/>
            <person name="Felder M."/>
            <person name="Schilde C."/>
            <person name="Helps N.R."/>
            <person name="Tunggal B."/>
            <person name="Rivero F."/>
            <person name="John U."/>
            <person name="Schleicher M."/>
            <person name="Eichinger L."/>
            <person name="Platzer M."/>
            <person name="Noegel A.A."/>
            <person name="Schaap P."/>
            <person name="Gloeckner G."/>
        </authorList>
    </citation>
    <scope>NUCLEOTIDE SEQUENCE [LARGE SCALE GENOMIC DNA]</scope>
    <source>
        <strain evidence="2">SH3</strain>
    </source>
</reference>
<organism evidence="1 2">
    <name type="scientific">Cavenderia fasciculata</name>
    <name type="common">Slime mold</name>
    <name type="synonym">Dictyostelium fasciculatum</name>
    <dbReference type="NCBI Taxonomy" id="261658"/>
    <lineage>
        <taxon>Eukaryota</taxon>
        <taxon>Amoebozoa</taxon>
        <taxon>Evosea</taxon>
        <taxon>Eumycetozoa</taxon>
        <taxon>Dictyostelia</taxon>
        <taxon>Acytosteliales</taxon>
        <taxon>Cavenderiaceae</taxon>
        <taxon>Cavenderia</taxon>
    </lineage>
</organism>
<dbReference type="GeneID" id="14866018"/>
<dbReference type="RefSeq" id="XP_004351000.1">
    <property type="nucleotide sequence ID" value="XM_004350948.1"/>
</dbReference>
<gene>
    <name evidence="1" type="ORF">DFA_12061</name>
</gene>
<accession>F4QFJ0</accession>
<keyword evidence="2" id="KW-1185">Reference proteome</keyword>
<evidence type="ECO:0000313" key="2">
    <source>
        <dbReference type="Proteomes" id="UP000007797"/>
    </source>
</evidence>
<protein>
    <submittedName>
        <fullName evidence="1">Uncharacterized protein</fullName>
    </submittedName>
</protein>
<dbReference type="AlphaFoldDB" id="F4QFJ0"/>
<sequence>MCRCPFTDTTLSLTIVIQSPTGDLAPCPGRLFDFDLTVFYLYLLWKKEQL</sequence>
<evidence type="ECO:0000313" key="1">
    <source>
        <dbReference type="EMBL" id="EGG14291.1"/>
    </source>
</evidence>
<dbReference type="KEGG" id="dfa:DFA_12061"/>
<dbReference type="Proteomes" id="UP000007797">
    <property type="component" value="Unassembled WGS sequence"/>
</dbReference>
<name>F4QFJ0_CACFS</name>
<dbReference type="EMBL" id="GL883029">
    <property type="protein sequence ID" value="EGG14291.1"/>
    <property type="molecule type" value="Genomic_DNA"/>
</dbReference>